<organism evidence="9 10">
    <name type="scientific">Steroidobacter flavus</name>
    <dbReference type="NCBI Taxonomy" id="1842136"/>
    <lineage>
        <taxon>Bacteria</taxon>
        <taxon>Pseudomonadati</taxon>
        <taxon>Pseudomonadota</taxon>
        <taxon>Gammaproteobacteria</taxon>
        <taxon>Steroidobacterales</taxon>
        <taxon>Steroidobacteraceae</taxon>
        <taxon>Steroidobacter</taxon>
    </lineage>
</organism>
<protein>
    <submittedName>
        <fullName evidence="9">TolC family outer membrane protein</fullName>
    </submittedName>
</protein>
<evidence type="ECO:0000256" key="4">
    <source>
        <dbReference type="ARBA" id="ARBA00022452"/>
    </source>
</evidence>
<dbReference type="Gene3D" id="1.20.1600.10">
    <property type="entry name" value="Outer membrane efflux proteins (OEP)"/>
    <property type="match status" value="1"/>
</dbReference>
<dbReference type="InterPro" id="IPR010130">
    <property type="entry name" value="T1SS_OMP_TolC"/>
</dbReference>
<evidence type="ECO:0000256" key="5">
    <source>
        <dbReference type="ARBA" id="ARBA00022692"/>
    </source>
</evidence>
<dbReference type="PANTHER" id="PTHR30026">
    <property type="entry name" value="OUTER MEMBRANE PROTEIN TOLC"/>
    <property type="match status" value="1"/>
</dbReference>
<evidence type="ECO:0000256" key="1">
    <source>
        <dbReference type="ARBA" id="ARBA00004442"/>
    </source>
</evidence>
<evidence type="ECO:0000256" key="7">
    <source>
        <dbReference type="ARBA" id="ARBA00023237"/>
    </source>
</evidence>
<evidence type="ECO:0000256" key="3">
    <source>
        <dbReference type="ARBA" id="ARBA00022448"/>
    </source>
</evidence>
<dbReference type="InterPro" id="IPR051906">
    <property type="entry name" value="TolC-like"/>
</dbReference>
<reference evidence="10" key="1">
    <citation type="journal article" date="2019" name="Int. J. Syst. Evol. Microbiol.">
        <title>The Global Catalogue of Microorganisms (GCM) 10K type strain sequencing project: providing services to taxonomists for standard genome sequencing and annotation.</title>
        <authorList>
            <consortium name="The Broad Institute Genomics Platform"/>
            <consortium name="The Broad Institute Genome Sequencing Center for Infectious Disease"/>
            <person name="Wu L."/>
            <person name="Ma J."/>
        </authorList>
    </citation>
    <scope>NUCLEOTIDE SEQUENCE [LARGE SCALE GENOMIC DNA]</scope>
    <source>
        <strain evidence="10">CGMCC 1.10759</strain>
    </source>
</reference>
<comment type="caution">
    <text evidence="9">The sequence shown here is derived from an EMBL/GenBank/DDBJ whole genome shotgun (WGS) entry which is preliminary data.</text>
</comment>
<gene>
    <name evidence="9" type="ORF">ACFPN2_05395</name>
</gene>
<keyword evidence="10" id="KW-1185">Reference proteome</keyword>
<accession>A0ABV8SM92</accession>
<evidence type="ECO:0000313" key="10">
    <source>
        <dbReference type="Proteomes" id="UP001595904"/>
    </source>
</evidence>
<keyword evidence="7" id="KW-0998">Cell outer membrane</keyword>
<keyword evidence="6" id="KW-0472">Membrane</keyword>
<dbReference type="RefSeq" id="WP_380595601.1">
    <property type="nucleotide sequence ID" value="NZ_JBHSDU010000002.1"/>
</dbReference>
<dbReference type="NCBIfam" id="TIGR01844">
    <property type="entry name" value="type_I_sec_TolC"/>
    <property type="match status" value="1"/>
</dbReference>
<dbReference type="EMBL" id="JBHSDU010000002">
    <property type="protein sequence ID" value="MFC4308511.1"/>
    <property type="molecule type" value="Genomic_DNA"/>
</dbReference>
<comment type="similarity">
    <text evidence="2">Belongs to the outer membrane factor (OMF) (TC 1.B.17) family.</text>
</comment>
<comment type="subcellular location">
    <subcellularLocation>
        <location evidence="1">Cell outer membrane</location>
    </subcellularLocation>
</comment>
<keyword evidence="5" id="KW-0812">Transmembrane</keyword>
<keyword evidence="4" id="KW-1134">Transmembrane beta strand</keyword>
<name>A0ABV8SM92_9GAMM</name>
<dbReference type="Pfam" id="PF02321">
    <property type="entry name" value="OEP"/>
    <property type="match status" value="2"/>
</dbReference>
<dbReference type="Proteomes" id="UP001595904">
    <property type="component" value="Unassembled WGS sequence"/>
</dbReference>
<dbReference type="InterPro" id="IPR003423">
    <property type="entry name" value="OMP_efflux"/>
</dbReference>
<evidence type="ECO:0000256" key="8">
    <source>
        <dbReference type="SAM" id="MobiDB-lite"/>
    </source>
</evidence>
<proteinExistence type="inferred from homology"/>
<dbReference type="PANTHER" id="PTHR30026:SF20">
    <property type="entry name" value="OUTER MEMBRANE PROTEIN TOLC"/>
    <property type="match status" value="1"/>
</dbReference>
<feature type="region of interest" description="Disordered" evidence="8">
    <location>
        <begin position="46"/>
        <end position="66"/>
    </location>
</feature>
<evidence type="ECO:0000256" key="2">
    <source>
        <dbReference type="ARBA" id="ARBA00007613"/>
    </source>
</evidence>
<evidence type="ECO:0000256" key="6">
    <source>
        <dbReference type="ARBA" id="ARBA00023136"/>
    </source>
</evidence>
<keyword evidence="3" id="KW-0813">Transport</keyword>
<evidence type="ECO:0000313" key="9">
    <source>
        <dbReference type="EMBL" id="MFC4308511.1"/>
    </source>
</evidence>
<sequence>MTSWQAAREYDANFAAAQDTLTAGIEQANQAMATVLPQLDLVGSGEHREENYRSGNPDEKASERTSGRITGWSVSLSQPIYNANAFADRAQLLKGADRARIAFRVAEQDLILRTTQACFDVLLAQNNLTLVRAQKDAISQQLAQAKKTFALGLSTITDTDEAQARYDTIIAAEIAARSDLQVKAAAYTHLTGLDPGQLRTLGDTTPPIDPPRDTLATLLEQSERNNLTLRSEQLGLDIAKAEIDRYRLSHSPVVALVASYGHDIEDGNISSSGWRDRTDTGVVGVQVTVPLFSGGARQSRLRQAKASANASANVLEALRRDVRLQTQQFYLDVVSGAARLRALDQARISGASALQSSKTGRDVGVRTTLDVLNAEQAYYQTLYDRTSARYQYLFSRLQLAASLGELTEQQLAVVNTWLDSPPSTAPAEMLP</sequence>
<dbReference type="SUPFAM" id="SSF56954">
    <property type="entry name" value="Outer membrane efflux proteins (OEP)"/>
    <property type="match status" value="1"/>
</dbReference>